<dbReference type="InterPro" id="IPR010982">
    <property type="entry name" value="Lambda_DNA-bd_dom_sf"/>
</dbReference>
<reference evidence="2" key="1">
    <citation type="journal article" date="2023" name="Int. J. Syst. Evol. Microbiol.">
        <title>Streptomyces meridianus sp. nov. isolated from brackish water of the Tagus estuary in Alcochete, Portugal.</title>
        <authorList>
            <person name="Santos J.D.N."/>
            <person name="Klimek D."/>
            <person name="Calusinska M."/>
            <person name="Lobo Da Cunha A."/>
            <person name="Catita J."/>
            <person name="Goncalves H."/>
            <person name="Gonzalez I."/>
            <person name="Reyes F."/>
            <person name="Lage O.M."/>
        </authorList>
    </citation>
    <scope>NUCLEOTIDE SEQUENCE</scope>
    <source>
        <strain evidence="2">MTZ3.1</strain>
    </source>
</reference>
<dbReference type="NCBIfam" id="NF047541">
    <property type="entry name" value="telomere_Tpg"/>
    <property type="match status" value="1"/>
</dbReference>
<dbReference type="InterPro" id="IPR001387">
    <property type="entry name" value="Cro/C1-type_HTH"/>
</dbReference>
<dbReference type="RefSeq" id="WP_251418388.1">
    <property type="nucleotide sequence ID" value="NZ_JAMQGM010000049.1"/>
</dbReference>
<evidence type="ECO:0000313" key="3">
    <source>
        <dbReference type="Proteomes" id="UP001167160"/>
    </source>
</evidence>
<dbReference type="InterPro" id="IPR058118">
    <property type="entry name" value="Tpg"/>
</dbReference>
<accession>A0ABT0XBR9</accession>
<sequence>MGKISDGLDRAVENTLTRPIPKSAGARMRFLVKVENGSTRAVAARLGVSQRTVQRYLTGERKHPTRAVARRLEAEVRKEWQPRVRARAQRQAATTTGIAVETRARFGFTAAPGSTDDPRMRRITELLPPAYAERLFEAHREGRSERQLEAIVAEGLQEKYFKDSGRRAAGLTVELTGLDYIELEY</sequence>
<feature type="domain" description="HTH cro/C1-type" evidence="1">
    <location>
        <begin position="40"/>
        <end position="73"/>
    </location>
</feature>
<name>A0ABT0XBR9_9ACTN</name>
<gene>
    <name evidence="2" type="ORF">M1E25_21850</name>
</gene>
<dbReference type="CDD" id="cd00093">
    <property type="entry name" value="HTH_XRE"/>
    <property type="match status" value="1"/>
</dbReference>
<evidence type="ECO:0000313" key="2">
    <source>
        <dbReference type="EMBL" id="MCM2579956.1"/>
    </source>
</evidence>
<protein>
    <submittedName>
        <fullName evidence="2">Helix-turn-helix domain-containing protein</fullName>
    </submittedName>
</protein>
<evidence type="ECO:0000259" key="1">
    <source>
        <dbReference type="Pfam" id="PF01381"/>
    </source>
</evidence>
<dbReference type="EMBL" id="JAMQGM010000049">
    <property type="protein sequence ID" value="MCM2579956.1"/>
    <property type="molecule type" value="Genomic_DNA"/>
</dbReference>
<dbReference type="SUPFAM" id="SSF47413">
    <property type="entry name" value="lambda repressor-like DNA-binding domains"/>
    <property type="match status" value="1"/>
</dbReference>
<dbReference type="Pfam" id="PF01381">
    <property type="entry name" value="HTH_3"/>
    <property type="match status" value="1"/>
</dbReference>
<dbReference type="Proteomes" id="UP001167160">
    <property type="component" value="Unassembled WGS sequence"/>
</dbReference>
<comment type="caution">
    <text evidence="2">The sequence shown here is derived from an EMBL/GenBank/DDBJ whole genome shotgun (WGS) entry which is preliminary data.</text>
</comment>
<proteinExistence type="predicted"/>
<keyword evidence="3" id="KW-1185">Reference proteome</keyword>
<organism evidence="2 3">
    <name type="scientific">Streptomyces meridianus</name>
    <dbReference type="NCBI Taxonomy" id="2938945"/>
    <lineage>
        <taxon>Bacteria</taxon>
        <taxon>Bacillati</taxon>
        <taxon>Actinomycetota</taxon>
        <taxon>Actinomycetes</taxon>
        <taxon>Kitasatosporales</taxon>
        <taxon>Streptomycetaceae</taxon>
        <taxon>Streptomyces</taxon>
    </lineage>
</organism>